<dbReference type="SUPFAM" id="SSF54913">
    <property type="entry name" value="GlnB-like"/>
    <property type="match status" value="1"/>
</dbReference>
<dbReference type="PANTHER" id="PTHR30115:SF11">
    <property type="entry name" value="NITROGEN REGULATORY PROTEIN P-II HOMOLOG"/>
    <property type="match status" value="1"/>
</dbReference>
<keyword evidence="3" id="KW-0804">Transcription</keyword>
<dbReference type="PRINTS" id="PR00340">
    <property type="entry name" value="PIIGLNB"/>
</dbReference>
<evidence type="ECO:0000256" key="1">
    <source>
        <dbReference type="ARBA" id="ARBA00002440"/>
    </source>
</evidence>
<dbReference type="InterPro" id="IPR002187">
    <property type="entry name" value="N-reg_PII"/>
</dbReference>
<comment type="similarity">
    <text evidence="5">Belongs to the P(II) protein family.</text>
</comment>
<evidence type="ECO:0000256" key="2">
    <source>
        <dbReference type="ARBA" id="ARBA00023015"/>
    </source>
</evidence>
<dbReference type="Proteomes" id="UP000538031">
    <property type="component" value="Unassembled WGS sequence"/>
</dbReference>
<proteinExistence type="inferred from homology"/>
<organism evidence="6 7">
    <name type="scientific">Methanothermobacter thermautotrophicus</name>
    <name type="common">Methanobacterium thermoformicicum</name>
    <dbReference type="NCBI Taxonomy" id="145262"/>
    <lineage>
        <taxon>Archaea</taxon>
        <taxon>Methanobacteriati</taxon>
        <taxon>Methanobacteriota</taxon>
        <taxon>Methanomada group</taxon>
        <taxon>Methanobacteria</taxon>
        <taxon>Methanobacteriales</taxon>
        <taxon>Methanobacteriaceae</taxon>
        <taxon>Methanothermobacter</taxon>
    </lineage>
</organism>
<comment type="caution">
    <text evidence="6">The sequence shown here is derived from an EMBL/GenBank/DDBJ whole genome shotgun (WGS) entry which is preliminary data.</text>
</comment>
<dbReference type="InterPro" id="IPR017918">
    <property type="entry name" value="N-reg_PII_CS"/>
</dbReference>
<dbReference type="AlphaFoldDB" id="A0A7J4MXF9"/>
<dbReference type="PANTHER" id="PTHR30115">
    <property type="entry name" value="NITROGEN REGULATORY PROTEIN P-II"/>
    <property type="match status" value="1"/>
</dbReference>
<dbReference type="EMBL" id="DUHT01000060">
    <property type="protein sequence ID" value="HIH65042.1"/>
    <property type="molecule type" value="Genomic_DNA"/>
</dbReference>
<keyword evidence="2" id="KW-0805">Transcription regulation</keyword>
<accession>A0A7J4MXF9</accession>
<evidence type="ECO:0000256" key="3">
    <source>
        <dbReference type="ARBA" id="ARBA00023163"/>
    </source>
</evidence>
<dbReference type="InterPro" id="IPR011322">
    <property type="entry name" value="N-reg_PII-like_a/b"/>
</dbReference>
<dbReference type="GO" id="GO:0006808">
    <property type="term" value="P:regulation of nitrogen utilization"/>
    <property type="evidence" value="ECO:0007669"/>
    <property type="project" value="InterPro"/>
</dbReference>
<dbReference type="GO" id="GO:0005829">
    <property type="term" value="C:cytosol"/>
    <property type="evidence" value="ECO:0007669"/>
    <property type="project" value="TreeGrafter"/>
</dbReference>
<evidence type="ECO:0000313" key="6">
    <source>
        <dbReference type="EMBL" id="HIH65042.1"/>
    </source>
</evidence>
<evidence type="ECO:0000313" key="7">
    <source>
        <dbReference type="Proteomes" id="UP000538031"/>
    </source>
</evidence>
<dbReference type="SMART" id="SM00938">
    <property type="entry name" value="P-II"/>
    <property type="match status" value="1"/>
</dbReference>
<gene>
    <name evidence="6" type="ORF">HA285_05535</name>
</gene>
<comment type="function">
    <text evidence="1">Could be involved in the regulation of nitrogen fixation.</text>
</comment>
<sequence length="122" mass="13700">MKEIIAIIRSNKMKKTRDVLEVLGFPAMNARRVLGRGHQRAIIDDVNIPFPTEGIEESRGTMRYIPKRMISIMVKDRDVELVVEAIMKVNHTGNIGDGKIFVCPVDDAVRIRTGENGDVALQ</sequence>
<dbReference type="PROSITE" id="PS00638">
    <property type="entry name" value="PII_GLNB_CTER"/>
    <property type="match status" value="1"/>
</dbReference>
<dbReference type="GO" id="GO:0030234">
    <property type="term" value="F:enzyme regulator activity"/>
    <property type="evidence" value="ECO:0007669"/>
    <property type="project" value="InterPro"/>
</dbReference>
<protein>
    <submittedName>
        <fullName evidence="6">P-II family nitrogen regulator</fullName>
    </submittedName>
</protein>
<dbReference type="PROSITE" id="PS51343">
    <property type="entry name" value="PII_GLNB_DOM"/>
    <property type="match status" value="1"/>
</dbReference>
<dbReference type="Pfam" id="PF00543">
    <property type="entry name" value="P-II"/>
    <property type="match status" value="1"/>
</dbReference>
<evidence type="ECO:0000256" key="5">
    <source>
        <dbReference type="RuleBase" id="RU003936"/>
    </source>
</evidence>
<evidence type="ECO:0000256" key="4">
    <source>
        <dbReference type="ARBA" id="ARBA00023231"/>
    </source>
</evidence>
<dbReference type="GO" id="GO:0005524">
    <property type="term" value="F:ATP binding"/>
    <property type="evidence" value="ECO:0007669"/>
    <property type="project" value="TreeGrafter"/>
</dbReference>
<name>A0A7J4MXF9_METTF</name>
<reference evidence="7" key="1">
    <citation type="journal article" date="2020" name="bioRxiv">
        <title>A rank-normalized archaeal taxonomy based on genome phylogeny resolves widespread incomplete and uneven classifications.</title>
        <authorList>
            <person name="Rinke C."/>
            <person name="Chuvochina M."/>
            <person name="Mussig A.J."/>
            <person name="Chaumeil P.-A."/>
            <person name="Waite D.W."/>
            <person name="Whitman W.B."/>
            <person name="Parks D.H."/>
            <person name="Hugenholtz P."/>
        </authorList>
    </citation>
    <scope>NUCLEOTIDE SEQUENCE [LARGE SCALE GENOMIC DNA]</scope>
</reference>
<dbReference type="InterPro" id="IPR015867">
    <property type="entry name" value="N-reg_PII/ATP_PRibTrfase_C"/>
</dbReference>
<keyword evidence="4" id="KW-0535">Nitrogen fixation</keyword>
<dbReference type="Gene3D" id="3.30.70.120">
    <property type="match status" value="1"/>
</dbReference>